<protein>
    <submittedName>
        <fullName evidence="3">N-acetylmuramoyl-L-alanine amidase</fullName>
        <ecNumber evidence="3">3.5.1.28</ecNumber>
    </submittedName>
</protein>
<organism evidence="3 4">
    <name type="scientific">Eubacterium album</name>
    <dbReference type="NCBI Taxonomy" id="2978477"/>
    <lineage>
        <taxon>Bacteria</taxon>
        <taxon>Bacillati</taxon>
        <taxon>Bacillota</taxon>
        <taxon>Clostridia</taxon>
        <taxon>Eubacteriales</taxon>
        <taxon>Eubacteriaceae</taxon>
        <taxon>Eubacterium</taxon>
    </lineage>
</organism>
<dbReference type="RefSeq" id="WP_117910586.1">
    <property type="nucleotide sequence ID" value="NZ_JAODBU010000004.1"/>
</dbReference>
<dbReference type="PANTHER" id="PTHR30404">
    <property type="entry name" value="N-ACETYLMURAMOYL-L-ALANINE AMIDASE"/>
    <property type="match status" value="1"/>
</dbReference>
<dbReference type="PROSITE" id="PS50853">
    <property type="entry name" value="FN3"/>
    <property type="match status" value="1"/>
</dbReference>
<feature type="domain" description="Fibronectin type-III" evidence="2">
    <location>
        <begin position="72"/>
        <end position="166"/>
    </location>
</feature>
<dbReference type="CDD" id="cd02696">
    <property type="entry name" value="MurNAc-LAA"/>
    <property type="match status" value="1"/>
</dbReference>
<dbReference type="InterPro" id="IPR013783">
    <property type="entry name" value="Ig-like_fold"/>
</dbReference>
<gene>
    <name evidence="3" type="ORF">N5B56_04900</name>
</gene>
<dbReference type="Gene3D" id="2.60.40.10">
    <property type="entry name" value="Immunoglobulins"/>
    <property type="match status" value="1"/>
</dbReference>
<dbReference type="EMBL" id="JAODBU010000004">
    <property type="protein sequence ID" value="MCT7398425.1"/>
    <property type="molecule type" value="Genomic_DNA"/>
</dbReference>
<comment type="caution">
    <text evidence="3">The sequence shown here is derived from an EMBL/GenBank/DDBJ whole genome shotgun (WGS) entry which is preliminary data.</text>
</comment>
<dbReference type="InterPro" id="IPR036116">
    <property type="entry name" value="FN3_sf"/>
</dbReference>
<name>A0ABT2LYQ9_9FIRM</name>
<evidence type="ECO:0000259" key="2">
    <source>
        <dbReference type="PROSITE" id="PS50853"/>
    </source>
</evidence>
<dbReference type="CDD" id="cd00063">
    <property type="entry name" value="FN3"/>
    <property type="match status" value="1"/>
</dbReference>
<dbReference type="SUPFAM" id="SSF49265">
    <property type="entry name" value="Fibronectin type III"/>
    <property type="match status" value="1"/>
</dbReference>
<dbReference type="InterPro" id="IPR050695">
    <property type="entry name" value="N-acetylmuramoyl_amidase_3"/>
</dbReference>
<dbReference type="EC" id="3.5.1.28" evidence="3"/>
<dbReference type="InterPro" id="IPR003961">
    <property type="entry name" value="FN3_dom"/>
</dbReference>
<proteinExistence type="predicted"/>
<dbReference type="GO" id="GO:0008745">
    <property type="term" value="F:N-acetylmuramoyl-L-alanine amidase activity"/>
    <property type="evidence" value="ECO:0007669"/>
    <property type="project" value="UniProtKB-EC"/>
</dbReference>
<dbReference type="Pfam" id="PF00041">
    <property type="entry name" value="fn3"/>
    <property type="match status" value="1"/>
</dbReference>
<keyword evidence="4" id="KW-1185">Reference proteome</keyword>
<sequence>MNRNTIKKIIASGLIIVTTVVFAEINNNGLKMPGNIAFNSIVEAEEISTGNTEAVKEDKSKVLPEVKNYSLKQSNINILSGKPGNVTVSWTKNSKANGYQIQYSTDQNFVNSKIKTIKGQNKNSTKLAKLNSKKNYYVRVRGYAKKGRSKYYSDWSSCAEIISWNSKWEFASYSKMHTDSAVLYFSRASKVKNKTVCINAGHGTKGGESVKTLCHPDGSAKVTGGSTSQGAIRATSINGGTTLNDGTPEAKATLNLAMIVKQKLLKAGYNVLMVREDEDAQIDNIGRTVYANNCADYHIALHYDSTSSNKGAFYIGVPDNQSYKNMYPVSKNWKKHNKLGKNLVLGMKNAGVKIYGNGVMGIDLTQTSYSTIPSVDLEVGDKSSNHSNKTLETIAVGIVKGMNKVNK</sequence>
<dbReference type="PANTHER" id="PTHR30404:SF0">
    <property type="entry name" value="N-ACETYLMURAMOYL-L-ALANINE AMIDASE AMIC"/>
    <property type="match status" value="1"/>
</dbReference>
<evidence type="ECO:0000313" key="3">
    <source>
        <dbReference type="EMBL" id="MCT7398425.1"/>
    </source>
</evidence>
<dbReference type="Proteomes" id="UP001431199">
    <property type="component" value="Unassembled WGS sequence"/>
</dbReference>
<dbReference type="Gene3D" id="3.40.630.40">
    <property type="entry name" value="Zn-dependent exopeptidases"/>
    <property type="match status" value="1"/>
</dbReference>
<dbReference type="SUPFAM" id="SSF53187">
    <property type="entry name" value="Zn-dependent exopeptidases"/>
    <property type="match status" value="1"/>
</dbReference>
<accession>A0ABT2LYQ9</accession>
<keyword evidence="1 3" id="KW-0378">Hydrolase</keyword>
<dbReference type="Pfam" id="PF01520">
    <property type="entry name" value="Amidase_3"/>
    <property type="match status" value="1"/>
</dbReference>
<evidence type="ECO:0000256" key="1">
    <source>
        <dbReference type="ARBA" id="ARBA00022801"/>
    </source>
</evidence>
<evidence type="ECO:0000313" key="4">
    <source>
        <dbReference type="Proteomes" id="UP001431199"/>
    </source>
</evidence>
<dbReference type="InterPro" id="IPR002508">
    <property type="entry name" value="MurNAc-LAA_cat"/>
</dbReference>
<reference evidence="3" key="1">
    <citation type="submission" date="2022-09" db="EMBL/GenBank/DDBJ databases">
        <title>Eubacterium sp. LFL-14 isolated from human feces.</title>
        <authorList>
            <person name="Liu F."/>
        </authorList>
    </citation>
    <scope>NUCLEOTIDE SEQUENCE</scope>
    <source>
        <strain evidence="3">LFL-14</strain>
    </source>
</reference>